<comment type="caution">
    <text evidence="1">The sequence shown here is derived from an EMBL/GenBank/DDBJ whole genome shotgun (WGS) entry which is preliminary data.</text>
</comment>
<proteinExistence type="predicted"/>
<evidence type="ECO:0000313" key="2">
    <source>
        <dbReference type="Proteomes" id="UP000789759"/>
    </source>
</evidence>
<reference evidence="1" key="1">
    <citation type="submission" date="2021-06" db="EMBL/GenBank/DDBJ databases">
        <authorList>
            <person name="Kallberg Y."/>
            <person name="Tangrot J."/>
            <person name="Rosling A."/>
        </authorList>
    </citation>
    <scope>NUCLEOTIDE SEQUENCE</scope>
    <source>
        <strain evidence="1">FL966</strain>
    </source>
</reference>
<protein>
    <submittedName>
        <fullName evidence="1">20661_t:CDS:1</fullName>
    </submittedName>
</protein>
<organism evidence="1 2">
    <name type="scientific">Cetraspora pellucida</name>
    <dbReference type="NCBI Taxonomy" id="1433469"/>
    <lineage>
        <taxon>Eukaryota</taxon>
        <taxon>Fungi</taxon>
        <taxon>Fungi incertae sedis</taxon>
        <taxon>Mucoromycota</taxon>
        <taxon>Glomeromycotina</taxon>
        <taxon>Glomeromycetes</taxon>
        <taxon>Diversisporales</taxon>
        <taxon>Gigasporaceae</taxon>
        <taxon>Cetraspora</taxon>
    </lineage>
</organism>
<name>A0A9N9A459_9GLOM</name>
<dbReference type="Proteomes" id="UP000789759">
    <property type="component" value="Unassembled WGS sequence"/>
</dbReference>
<sequence length="457" mass="53281">MHDLFTPSPEIMSNDSNNVFNASFGVEHSQINTKLLDPRFFSAPTTTVAPTMYSVANMPLNQTLSSNQPMTALPHIALGSNQEYVFAQQGGALVLPNGTFMNPQYQTATLWQTMNITEPKNIALVGQPLFQNEFIEKKVQSSNWRENHFEAPRIDYNLIIERRNKQRTPPRPIIEYPLSRCLPSIEEIPDATARLTETIRLWWIDNEGTALGELEKLDLQPQLTLQQWRLIAMNEYIDLQLFCKIDVIMHWLKAFTIYSEAVLSLYPHRREEFDSYERHIVEKSDSYPFDLVFQYDQERRMRLCQNRQLTLLMPAPDLEDRYFYPIVEHRTGFISLRRDRWDQVAYDERGKEICNKYNYERCHYPYCKRSHVCAIDKCGGLHPAKLCPARKSAPNSMFGYKKNFPNRIGPNSFKNNGFRGKGKRFINSAQNNCQRGRDLEKAPKEAVKPYKAQLNYN</sequence>
<evidence type="ECO:0000313" key="1">
    <source>
        <dbReference type="EMBL" id="CAG8516211.1"/>
    </source>
</evidence>
<dbReference type="EMBL" id="CAJVQA010001487">
    <property type="protein sequence ID" value="CAG8516211.1"/>
    <property type="molecule type" value="Genomic_DNA"/>
</dbReference>
<gene>
    <name evidence="1" type="ORF">CPELLU_LOCUS3161</name>
</gene>
<dbReference type="AlphaFoldDB" id="A0A9N9A459"/>
<dbReference type="OrthoDB" id="2355984at2759"/>
<keyword evidence="2" id="KW-1185">Reference proteome</keyword>
<accession>A0A9N9A459</accession>